<dbReference type="PANTHER" id="PTHR43866:SF4">
    <property type="entry name" value="MALONATE-SEMIALDEHYDE DEHYDROGENASE"/>
    <property type="match status" value="1"/>
</dbReference>
<evidence type="ECO:0000259" key="1">
    <source>
        <dbReference type="Pfam" id="PF00171"/>
    </source>
</evidence>
<gene>
    <name evidence="2" type="ORF">BASA50_010974</name>
</gene>
<evidence type="ECO:0000313" key="3">
    <source>
        <dbReference type="Proteomes" id="UP001648503"/>
    </source>
</evidence>
<dbReference type="InterPro" id="IPR016162">
    <property type="entry name" value="Ald_DH_N"/>
</dbReference>
<reference evidence="2 3" key="1">
    <citation type="submission" date="2021-02" db="EMBL/GenBank/DDBJ databases">
        <title>Variation within the Batrachochytrium salamandrivorans European outbreak.</title>
        <authorList>
            <person name="Kelly M."/>
            <person name="Pasmans F."/>
            <person name="Shea T.P."/>
            <person name="Munoz J.F."/>
            <person name="Carranza S."/>
            <person name="Cuomo C.A."/>
            <person name="Martel A."/>
        </authorList>
    </citation>
    <scope>NUCLEOTIDE SEQUENCE [LARGE SCALE GENOMIC DNA]</scope>
    <source>
        <strain evidence="2 3">AMFP18/2</strain>
    </source>
</reference>
<dbReference type="InterPro" id="IPR010061">
    <property type="entry name" value="MeMal-semiAld_DH"/>
</dbReference>
<dbReference type="InterPro" id="IPR016163">
    <property type="entry name" value="Ald_DH_C"/>
</dbReference>
<sequence length="517" mass="55377">MPQLLANWVNNSPCPSSIEESQSDTASPHFLPVTNPACGSVIAHVPLSSTTDVNMAVASAQTAYESWSARTIKDRVQILIRFHQLVIKHSQKLADLIVMEHGKTFGEAMGEIAKGNETVEYAMSMPQISQGKTLEVSRGVHCSDLRKSLGVVVSIVPFNFPFMVPMWTLPIAVASGNTMVIKPSEKVPLTMCFVMELLKEAGLPDGVVNLVHGTAKVVNQLVDHPNVKAVTFVGTSTVAELIYKRGGLLNKRVIALGGAKNHLVAYSDRNLEMASNDIVASFTGCAGQRCMAASVLLTIGPQPDLLELLVAKSAAFKPGQAKGEVKVMGPVIDAASKSKILSYIKRSEESGARILLDGRTGHWESASAASTTADVGGTNSEISLQDGYWIGPTIILHTSKEDAALHDEIFGPVLSILQVASKEDAIAIENACEYGNAASIYTCDGGVAEWFSKRFSAGMIGVNIGVPVPREPFSFGGIGKSRFGWGDITGDSAVEFFSERRKVTTKWTLPTEQSWLS</sequence>
<protein>
    <recommendedName>
        <fullName evidence="1">Aldehyde dehydrogenase domain-containing protein</fullName>
    </recommendedName>
</protein>
<dbReference type="Pfam" id="PF00171">
    <property type="entry name" value="Aldedh"/>
    <property type="match status" value="2"/>
</dbReference>
<evidence type="ECO:0000313" key="2">
    <source>
        <dbReference type="EMBL" id="KAH6587955.1"/>
    </source>
</evidence>
<keyword evidence="3" id="KW-1185">Reference proteome</keyword>
<dbReference type="PANTHER" id="PTHR43866">
    <property type="entry name" value="MALONATE-SEMIALDEHYDE DEHYDROGENASE"/>
    <property type="match status" value="1"/>
</dbReference>
<name>A0ABQ8F009_9FUNG</name>
<comment type="caution">
    <text evidence="2">The sequence shown here is derived from an EMBL/GenBank/DDBJ whole genome shotgun (WGS) entry which is preliminary data.</text>
</comment>
<dbReference type="InterPro" id="IPR016161">
    <property type="entry name" value="Ald_DH/histidinol_DH"/>
</dbReference>
<dbReference type="SUPFAM" id="SSF53720">
    <property type="entry name" value="ALDH-like"/>
    <property type="match status" value="1"/>
</dbReference>
<dbReference type="Proteomes" id="UP001648503">
    <property type="component" value="Unassembled WGS sequence"/>
</dbReference>
<dbReference type="Gene3D" id="3.40.309.10">
    <property type="entry name" value="Aldehyde Dehydrogenase, Chain A, domain 2"/>
    <property type="match status" value="1"/>
</dbReference>
<feature type="domain" description="Aldehyde dehydrogenase" evidence="1">
    <location>
        <begin position="30"/>
        <end position="359"/>
    </location>
</feature>
<feature type="domain" description="Aldehyde dehydrogenase" evidence="1">
    <location>
        <begin position="364"/>
        <end position="503"/>
    </location>
</feature>
<dbReference type="InterPro" id="IPR015590">
    <property type="entry name" value="Aldehyde_DH_dom"/>
</dbReference>
<organism evidence="2 3">
    <name type="scientific">Batrachochytrium salamandrivorans</name>
    <dbReference type="NCBI Taxonomy" id="1357716"/>
    <lineage>
        <taxon>Eukaryota</taxon>
        <taxon>Fungi</taxon>
        <taxon>Fungi incertae sedis</taxon>
        <taxon>Chytridiomycota</taxon>
        <taxon>Chytridiomycota incertae sedis</taxon>
        <taxon>Chytridiomycetes</taxon>
        <taxon>Rhizophydiales</taxon>
        <taxon>Rhizophydiales incertae sedis</taxon>
        <taxon>Batrachochytrium</taxon>
    </lineage>
</organism>
<dbReference type="EMBL" id="JAFCIX010000547">
    <property type="protein sequence ID" value="KAH6587955.1"/>
    <property type="molecule type" value="Genomic_DNA"/>
</dbReference>
<dbReference type="NCBIfam" id="TIGR01722">
    <property type="entry name" value="MMSDH"/>
    <property type="match status" value="1"/>
</dbReference>
<accession>A0ABQ8F009</accession>
<dbReference type="Gene3D" id="3.40.605.10">
    <property type="entry name" value="Aldehyde Dehydrogenase, Chain A, domain 1"/>
    <property type="match status" value="1"/>
</dbReference>
<proteinExistence type="predicted"/>